<comment type="caution">
    <text evidence="1">The sequence shown here is derived from an EMBL/GenBank/DDBJ whole genome shotgun (WGS) entry which is preliminary data.</text>
</comment>
<evidence type="ECO:0000313" key="1">
    <source>
        <dbReference type="EMBL" id="KAJ8628535.1"/>
    </source>
</evidence>
<accession>A0ACC2L5J3</accession>
<reference evidence="1 2" key="1">
    <citation type="journal article" date="2022" name="Hortic Res">
        <title>A haplotype resolved chromosomal level avocado genome allows analysis of novel avocado genes.</title>
        <authorList>
            <person name="Nath O."/>
            <person name="Fletcher S.J."/>
            <person name="Hayward A."/>
            <person name="Shaw L.M."/>
            <person name="Masouleh A.K."/>
            <person name="Furtado A."/>
            <person name="Henry R.J."/>
            <person name="Mitter N."/>
        </authorList>
    </citation>
    <scope>NUCLEOTIDE SEQUENCE [LARGE SCALE GENOMIC DNA]</scope>
    <source>
        <strain evidence="2">cv. Hass</strain>
    </source>
</reference>
<protein>
    <submittedName>
        <fullName evidence="1">Uncharacterized protein</fullName>
    </submittedName>
</protein>
<sequence length="328" mass="36634">MADKASRALVIFGDGFMPLISHSHSHIHSLASQASCGFLSLRDSPPLAENVDETAVSELLQLLDAYGYVQKKSEGFTTDATLEFQEDLLVPSLSERFMGLRTAILTTCTSAKSLGRTLGFNSLQFDELIKDNHCRIDLGELPDAFTIASELLRLLGFFDGEITEQSEFDLVCVHIKALEKARDPSFNVANTEVEWLNAFVGEVMQIAQPGSKIASRLHLSLVMSYKVDSDYERDSSLTMISPTRTDSNLSLLFPNQSYTMKGGSLLNNIRHHHPMLVAQWQEAVTRRDMARAFSFKEFQEYGGNLAILADRFLHELAFKLWKAPKYGA</sequence>
<name>A0ACC2L5J3_PERAE</name>
<dbReference type="Proteomes" id="UP001234297">
    <property type="component" value="Chromosome 6"/>
</dbReference>
<dbReference type="EMBL" id="CM056814">
    <property type="protein sequence ID" value="KAJ8628535.1"/>
    <property type="molecule type" value="Genomic_DNA"/>
</dbReference>
<evidence type="ECO:0000313" key="2">
    <source>
        <dbReference type="Proteomes" id="UP001234297"/>
    </source>
</evidence>
<keyword evidence="2" id="KW-1185">Reference proteome</keyword>
<proteinExistence type="predicted"/>
<gene>
    <name evidence="1" type="ORF">MRB53_021842</name>
</gene>
<organism evidence="1 2">
    <name type="scientific">Persea americana</name>
    <name type="common">Avocado</name>
    <dbReference type="NCBI Taxonomy" id="3435"/>
    <lineage>
        <taxon>Eukaryota</taxon>
        <taxon>Viridiplantae</taxon>
        <taxon>Streptophyta</taxon>
        <taxon>Embryophyta</taxon>
        <taxon>Tracheophyta</taxon>
        <taxon>Spermatophyta</taxon>
        <taxon>Magnoliopsida</taxon>
        <taxon>Magnoliidae</taxon>
        <taxon>Laurales</taxon>
        <taxon>Lauraceae</taxon>
        <taxon>Persea</taxon>
    </lineage>
</organism>